<dbReference type="Proteomes" id="UP000219689">
    <property type="component" value="Unassembled WGS sequence"/>
</dbReference>
<accession>A0A2A5QX00</accession>
<dbReference type="OrthoDB" id="148042at2157"/>
<evidence type="ECO:0000256" key="1">
    <source>
        <dbReference type="SAM" id="MobiDB-lite"/>
    </source>
</evidence>
<keyword evidence="2" id="KW-0966">Cell projection</keyword>
<feature type="region of interest" description="Disordered" evidence="1">
    <location>
        <begin position="921"/>
        <end position="998"/>
    </location>
</feature>
<evidence type="ECO:0000313" key="2">
    <source>
        <dbReference type="EMBL" id="PCR91388.1"/>
    </source>
</evidence>
<protein>
    <submittedName>
        <fullName evidence="2">Flagellin</fullName>
    </submittedName>
</protein>
<dbReference type="Pfam" id="PF23960">
    <property type="entry name" value="DUF7289"/>
    <property type="match status" value="1"/>
</dbReference>
<proteinExistence type="predicted"/>
<evidence type="ECO:0000313" key="3">
    <source>
        <dbReference type="Proteomes" id="UP000219689"/>
    </source>
</evidence>
<dbReference type="AlphaFoldDB" id="A0A2A5QX00"/>
<gene>
    <name evidence="2" type="ORF">CP557_13160</name>
</gene>
<name>A0A2A5QX00_9EURY</name>
<sequence length="998" mass="106752">MGAMLVFVAGSAMFDAIQSEANSEQTQQFVRETDHRITTVATTGTDQPLPIDEMRGNEPTITDDGNITVTWYNASSGSRTCAPVEGELRALEFELDDRTIAHQGGGIWEKTDRGVSTVSEPEISYDGDSLQLQIMELEEGDFGASDTVAKANYSRSTELTETIDTRARACSDATSIEFSIENSTYHEGWAAYLEDAVGEDEYSEVSVTHKPATEDVVVQIENVRTPVDSASLLVESDNGLKHTSGNTQPVEFGDDLQFQATLNNTGSETVSAPTMRVAVDGGTVVSDNSASGGSGAVPGNKEKDRSVKIDSTDYEDHLSPGETYHYTIQTLDESGNIDDTLDDPGEFYLGESGSNFTVDAIETTSADGDNATISAEITNVGVDEGDRTVTIDFDEYDVSASEELTLDYGATGTVNWTVNKTALPYEPNEFEVGTGDDTATGTIVGEATGDEEAAFTVVEDNGVGDDQIVTDEEPFTVEAVVKNTYADEQSRDVALTIPDADITMSEPTTVESGGRKTVSFTVDPTEYDLEAGTVYEYDVTAGEEGLSEPGSFYVGKPGTNFELSNETVTVEENVTVTADLENTGVESGSQTVTLDLEYLDEMPAELEDDSPYGRIFEGEVSRSFGESDTIEMGFNGTKLLDGEYKATIQTEDGVKTTNFTVDAGIDPGRVGLGEVEDANVTVDVVGSQVSGNTRRGNPWFGYEYVHILSPMTLDVVANGGTEHSFENPSGGDNINTGPTWQDKTGDSYTYNFTVESETELTLRNTRYRSCADRSTDPDELPHYSDPEDRALEWCNNVPTTSVFGPIDASQGQNLQNVRVRSAENNTIPALPAGADQQISATEVLDERGLVKNEDELDLGPGEFVFLFENTADCGRGCDNDDIDALWDDAVEAYERNPDATNDPDFNDLIVYVQVERAGVDPGTPSITIMPGGGDSTDVDTGDGQTAGDAPEEVDPSLEGDTDEGAGPDVGTGTSNDDVTGGMTGETGVDVDADHIVIG</sequence>
<organism evidence="2 3">
    <name type="scientific">Natrinema ejinorense</name>
    <dbReference type="NCBI Taxonomy" id="373386"/>
    <lineage>
        <taxon>Archaea</taxon>
        <taxon>Methanobacteriati</taxon>
        <taxon>Methanobacteriota</taxon>
        <taxon>Stenosarchaea group</taxon>
        <taxon>Halobacteria</taxon>
        <taxon>Halobacteriales</taxon>
        <taxon>Natrialbaceae</taxon>
        <taxon>Natrinema</taxon>
    </lineage>
</organism>
<comment type="caution">
    <text evidence="2">The sequence shown here is derived from an EMBL/GenBank/DDBJ whole genome shotgun (WGS) entry which is preliminary data.</text>
</comment>
<keyword evidence="2" id="KW-0282">Flagellum</keyword>
<feature type="compositionally biased region" description="Acidic residues" evidence="1">
    <location>
        <begin position="949"/>
        <end position="965"/>
    </location>
</feature>
<keyword evidence="3" id="KW-1185">Reference proteome</keyword>
<feature type="region of interest" description="Disordered" evidence="1">
    <location>
        <begin position="284"/>
        <end position="306"/>
    </location>
</feature>
<keyword evidence="2" id="KW-0969">Cilium</keyword>
<dbReference type="EMBL" id="NXNI01000001">
    <property type="protein sequence ID" value="PCR91388.1"/>
    <property type="molecule type" value="Genomic_DNA"/>
</dbReference>
<reference evidence="2 3" key="1">
    <citation type="submission" date="2017-09" db="EMBL/GenBank/DDBJ databases">
        <title>Genome sequences of Natrinema ejinorence JCM 13890T.</title>
        <authorList>
            <person name="Roh S.W."/>
            <person name="Kim Y.B."/>
            <person name="Kim J.Y."/>
        </authorList>
    </citation>
    <scope>NUCLEOTIDE SEQUENCE [LARGE SCALE GENOMIC DNA]</scope>
    <source>
        <strain evidence="2 3">JCM 13890</strain>
    </source>
</reference>
<dbReference type="InterPro" id="IPR055713">
    <property type="entry name" value="DUF7289"/>
</dbReference>